<evidence type="ECO:0000313" key="1">
    <source>
        <dbReference type="EMBL" id="TKV80209.1"/>
    </source>
</evidence>
<reference evidence="1 2" key="1">
    <citation type="submission" date="2019-05" db="EMBL/GenBank/DDBJ databases">
        <title>Draft Genome of Bradyrhizobium elkanii strain SEMIA 938, Used in Commercial Inoculants for Lupinus spp. in Brazil.</title>
        <authorList>
            <person name="Hungria M."/>
            <person name="Delamuta J.R.M."/>
            <person name="Ribeiro R.A."/>
            <person name="Nogueira M.A."/>
        </authorList>
    </citation>
    <scope>NUCLEOTIDE SEQUENCE [LARGE SCALE GENOMIC DNA]</scope>
    <source>
        <strain evidence="1 2">Semia 938</strain>
    </source>
</reference>
<dbReference type="EMBL" id="SZZP01000010">
    <property type="protein sequence ID" value="TKV80209.1"/>
    <property type="molecule type" value="Genomic_DNA"/>
</dbReference>
<comment type="caution">
    <text evidence="1">The sequence shown here is derived from an EMBL/GenBank/DDBJ whole genome shotgun (WGS) entry which is preliminary data.</text>
</comment>
<sequence length="82" mass="9075">MLIQAEKDVVEQMLSSLAISLLQNRVAPSYEQVMHHFGLACERAGLIATEEVAVRILKRVSSEINEAQSVLEFIGRGADLLH</sequence>
<gene>
    <name evidence="1" type="ORF">FDV58_18500</name>
</gene>
<dbReference type="Proteomes" id="UP000305095">
    <property type="component" value="Unassembled WGS sequence"/>
</dbReference>
<protein>
    <submittedName>
        <fullName evidence="1">Uncharacterized protein</fullName>
    </submittedName>
</protein>
<dbReference type="AlphaFoldDB" id="A0A4U6RY82"/>
<proteinExistence type="predicted"/>
<accession>A0A4U6RY82</accession>
<evidence type="ECO:0000313" key="2">
    <source>
        <dbReference type="Proteomes" id="UP000305095"/>
    </source>
</evidence>
<name>A0A4U6RY82_BRAEL</name>
<organism evidence="1 2">
    <name type="scientific">Bradyrhizobium elkanii</name>
    <dbReference type="NCBI Taxonomy" id="29448"/>
    <lineage>
        <taxon>Bacteria</taxon>
        <taxon>Pseudomonadati</taxon>
        <taxon>Pseudomonadota</taxon>
        <taxon>Alphaproteobacteria</taxon>
        <taxon>Hyphomicrobiales</taxon>
        <taxon>Nitrobacteraceae</taxon>
        <taxon>Bradyrhizobium</taxon>
    </lineage>
</organism>